<dbReference type="PANTHER" id="PTHR34406">
    <property type="entry name" value="PROTEIN YCEI"/>
    <property type="match status" value="1"/>
</dbReference>
<dbReference type="Gene3D" id="2.40.128.110">
    <property type="entry name" value="Lipid/polyisoprenoid-binding, YceI-like"/>
    <property type="match status" value="1"/>
</dbReference>
<organism evidence="3 4">
    <name type="scientific">Salinivibrio kushneri</name>
    <dbReference type="NCBI Taxonomy" id="1908198"/>
    <lineage>
        <taxon>Bacteria</taxon>
        <taxon>Pseudomonadati</taxon>
        <taxon>Pseudomonadota</taxon>
        <taxon>Gammaproteobacteria</taxon>
        <taxon>Vibrionales</taxon>
        <taxon>Vibrionaceae</taxon>
        <taxon>Salinivibrio</taxon>
    </lineage>
</organism>
<dbReference type="NCBIfam" id="NF002994">
    <property type="entry name" value="PRK03757.1"/>
    <property type="match status" value="1"/>
</dbReference>
<evidence type="ECO:0000313" key="3">
    <source>
        <dbReference type="EMBL" id="WBA10119.1"/>
    </source>
</evidence>
<dbReference type="InterPro" id="IPR036761">
    <property type="entry name" value="TTHA0802/YceI-like_sf"/>
</dbReference>
<evidence type="ECO:0000256" key="1">
    <source>
        <dbReference type="SAM" id="SignalP"/>
    </source>
</evidence>
<keyword evidence="3" id="KW-0614">Plasmid</keyword>
<dbReference type="AlphaFoldDB" id="A0AA47KNI2"/>
<reference evidence="3" key="1">
    <citation type="submission" date="2022-09" db="EMBL/GenBank/DDBJ databases">
        <authorList>
            <person name="Li Z.-J."/>
        </authorList>
    </citation>
    <scope>NUCLEOTIDE SEQUENCE</scope>
    <source>
        <strain evidence="3">TGB11</strain>
        <plasmid evidence="3">unnamed</plasmid>
    </source>
</reference>
<proteinExistence type="predicted"/>
<dbReference type="Pfam" id="PF04264">
    <property type="entry name" value="YceI"/>
    <property type="match status" value="1"/>
</dbReference>
<dbReference type="SMART" id="SM00867">
    <property type="entry name" value="YceI"/>
    <property type="match status" value="1"/>
</dbReference>
<dbReference type="PANTHER" id="PTHR34406:SF1">
    <property type="entry name" value="PROTEIN YCEI"/>
    <property type="match status" value="1"/>
</dbReference>
<feature type="domain" description="Lipid/polyisoprenoid-binding YceI-like" evidence="2">
    <location>
        <begin position="24"/>
        <end position="187"/>
    </location>
</feature>
<geneLocation type="plasmid" evidence="3 4">
    <name>unnamed</name>
</geneLocation>
<dbReference type="RefSeq" id="WP_269580156.1">
    <property type="nucleotide sequence ID" value="NZ_CP114589.1"/>
</dbReference>
<accession>A0AA47KNI2</accession>
<evidence type="ECO:0000259" key="2">
    <source>
        <dbReference type="SMART" id="SM00867"/>
    </source>
</evidence>
<gene>
    <name evidence="3" type="ORF">N8M53_15035</name>
</gene>
<name>A0AA47KNI2_9GAMM</name>
<dbReference type="InterPro" id="IPR007372">
    <property type="entry name" value="Lipid/polyisoprenoid-bd_YceI"/>
</dbReference>
<feature type="signal peptide" evidence="1">
    <location>
        <begin position="1"/>
        <end position="22"/>
    </location>
</feature>
<evidence type="ECO:0000313" key="4">
    <source>
        <dbReference type="Proteomes" id="UP001164748"/>
    </source>
</evidence>
<dbReference type="EMBL" id="CP114589">
    <property type="protein sequence ID" value="WBA10119.1"/>
    <property type="molecule type" value="Genomic_DNA"/>
</dbReference>
<protein>
    <submittedName>
        <fullName evidence="3">YceI family protein</fullName>
    </submittedName>
</protein>
<dbReference type="SUPFAM" id="SSF101874">
    <property type="entry name" value="YceI-like"/>
    <property type="match status" value="1"/>
</dbReference>
<feature type="chain" id="PRO_5041304760" evidence="1">
    <location>
        <begin position="23"/>
        <end position="189"/>
    </location>
</feature>
<dbReference type="Proteomes" id="UP001164748">
    <property type="component" value="Plasmid unnamed"/>
</dbReference>
<sequence>MKKLMLAMGMSAATLLSGPALADTYMIDTKGAHASVNFKVPHLGYSFIKGRFNQFDGQFEFDPNNIGASSVSVTIDTTSVDSNHAERDKHIRSGDFLDVGEYGQASFESTNVTDNGDGSMTIAGDLTLHGQTKPIEIDAELVGHGEDPWGNYRAGFMGNTRLELEDFGIPTMGPATYVDMELHVEGIRQ</sequence>
<keyword evidence="1" id="KW-0732">Signal</keyword>